<accession>A0A9W6IC84</accession>
<feature type="domain" description="Transposase IS116/IS110/IS902 C-terminal" evidence="2">
    <location>
        <begin position="274"/>
        <end position="358"/>
    </location>
</feature>
<evidence type="ECO:0000259" key="1">
    <source>
        <dbReference type="Pfam" id="PF01548"/>
    </source>
</evidence>
<protein>
    <submittedName>
        <fullName evidence="3">IS110 family transposase</fullName>
    </submittedName>
</protein>
<organism evidence="3 4">
    <name type="scientific">Streptosporangium carneum</name>
    <dbReference type="NCBI Taxonomy" id="47481"/>
    <lineage>
        <taxon>Bacteria</taxon>
        <taxon>Bacillati</taxon>
        <taxon>Actinomycetota</taxon>
        <taxon>Actinomycetes</taxon>
        <taxon>Streptosporangiales</taxon>
        <taxon>Streptosporangiaceae</taxon>
        <taxon>Streptosporangium</taxon>
    </lineage>
</organism>
<comment type="caution">
    <text evidence="3">The sequence shown here is derived from an EMBL/GenBank/DDBJ whole genome shotgun (WGS) entry which is preliminary data.</text>
</comment>
<dbReference type="Proteomes" id="UP001143474">
    <property type="component" value="Unassembled WGS sequence"/>
</dbReference>
<dbReference type="GO" id="GO:0004803">
    <property type="term" value="F:transposase activity"/>
    <property type="evidence" value="ECO:0007669"/>
    <property type="project" value="InterPro"/>
</dbReference>
<dbReference type="GO" id="GO:0003677">
    <property type="term" value="F:DNA binding"/>
    <property type="evidence" value="ECO:0007669"/>
    <property type="project" value="InterPro"/>
</dbReference>
<reference evidence="3" key="1">
    <citation type="journal article" date="2014" name="Int. J. Syst. Evol. Microbiol.">
        <title>Complete genome sequence of Corynebacterium casei LMG S-19264T (=DSM 44701T), isolated from a smear-ripened cheese.</title>
        <authorList>
            <consortium name="US DOE Joint Genome Institute (JGI-PGF)"/>
            <person name="Walter F."/>
            <person name="Albersmeier A."/>
            <person name="Kalinowski J."/>
            <person name="Ruckert C."/>
        </authorList>
    </citation>
    <scope>NUCLEOTIDE SEQUENCE</scope>
    <source>
        <strain evidence="3">VKM Ac-2007</strain>
    </source>
</reference>
<keyword evidence="4" id="KW-1185">Reference proteome</keyword>
<evidence type="ECO:0000313" key="4">
    <source>
        <dbReference type="Proteomes" id="UP001143474"/>
    </source>
</evidence>
<feature type="domain" description="Transposase IS110-like N-terminal" evidence="1">
    <location>
        <begin position="5"/>
        <end position="164"/>
    </location>
</feature>
<proteinExistence type="predicted"/>
<dbReference type="GO" id="GO:0006313">
    <property type="term" value="P:DNA transposition"/>
    <property type="evidence" value="ECO:0007669"/>
    <property type="project" value="InterPro"/>
</dbReference>
<dbReference type="InterPro" id="IPR002525">
    <property type="entry name" value="Transp_IS110-like_N"/>
</dbReference>
<name>A0A9W6IC84_9ACTN</name>
<dbReference type="Pfam" id="PF01548">
    <property type="entry name" value="DEDD_Tnp_IS110"/>
    <property type="match status" value="1"/>
</dbReference>
<dbReference type="Pfam" id="PF02371">
    <property type="entry name" value="Transposase_20"/>
    <property type="match status" value="1"/>
</dbReference>
<evidence type="ECO:0000259" key="2">
    <source>
        <dbReference type="Pfam" id="PF02371"/>
    </source>
</evidence>
<reference evidence="3" key="2">
    <citation type="submission" date="2023-01" db="EMBL/GenBank/DDBJ databases">
        <authorList>
            <person name="Sun Q."/>
            <person name="Evtushenko L."/>
        </authorList>
    </citation>
    <scope>NUCLEOTIDE SEQUENCE</scope>
    <source>
        <strain evidence="3">VKM Ac-2007</strain>
    </source>
</reference>
<dbReference type="InterPro" id="IPR003346">
    <property type="entry name" value="Transposase_20"/>
</dbReference>
<dbReference type="PANTHER" id="PTHR33055">
    <property type="entry name" value="TRANSPOSASE FOR INSERTION SEQUENCE ELEMENT IS1111A"/>
    <property type="match status" value="1"/>
</dbReference>
<dbReference type="AlphaFoldDB" id="A0A9W6IC84"/>
<gene>
    <name evidence="3" type="ORF">GCM10017600_89150</name>
</gene>
<dbReference type="NCBIfam" id="NF033542">
    <property type="entry name" value="transpos_IS110"/>
    <property type="match status" value="1"/>
</dbReference>
<dbReference type="EMBL" id="BSEV01000069">
    <property type="protein sequence ID" value="GLK15498.1"/>
    <property type="molecule type" value="Genomic_DNA"/>
</dbReference>
<sequence length="408" mass="43904">MRLFVGDDWAEDHHDVELMDASGRRLAKARLPEGVAGMERLHAMIGECFGEDADEAEVIVGIETDRGPWVGALVAAGYTVLAVNPLQAARYRERLTVSGAKSDAADAHMLADMVRTDSHQLRPVAADTPQAAAIKVVTRMHKTLIWERTRHTQRLRHALREYFPAALAAFEDLDAPEALELLAKAPSPAAAATLTVSQISAALKRAGRRGDLAGKAAPIQAALRTEHLGQPAVVTAAYTASVRALLSVLSAVNQQVMAMRKEVEAHFGQHPAAEIVCSQPGLGPILGARVLAEFGDDPTRYASAKARKNYAGTSPITRASGKKKVIAARFVHNDRLIDALMTQAATAVRVSPGARAYYDKQRTRDSDYNTALRQVANRLVGILHGCLKTGTLYDEATAWAHHAESLAA</sequence>
<evidence type="ECO:0000313" key="3">
    <source>
        <dbReference type="EMBL" id="GLK15498.1"/>
    </source>
</evidence>
<dbReference type="InterPro" id="IPR047650">
    <property type="entry name" value="Transpos_IS110"/>
</dbReference>
<dbReference type="PANTHER" id="PTHR33055:SF3">
    <property type="entry name" value="PUTATIVE TRANSPOSASE FOR IS117-RELATED"/>
    <property type="match status" value="1"/>
</dbReference>